<proteinExistence type="predicted"/>
<name>A0AC34FGX7_9BILA</name>
<dbReference type="Proteomes" id="UP000887579">
    <property type="component" value="Unplaced"/>
</dbReference>
<sequence length="510" mass="60578">TNPKMIELITYDKNEKLQYEGKCKIVIDPFSKIFLVEPENEEFKMISAMFKWRFVAQKNILFVFADYQFQDFAIIFDKEIRCKQVFQILQNYKVIHGSHELIVHRFLSPLFNEISKNYATTLKMKNIFQQWIEGHEDGMIKNEYIQLLKDKNIYELFFPSEIMYLDMANNDESEMATENTTKISENGCEKINDDLVVQNLNGDIRKFLRKRKATDISCQESVDESPVRKFDAKKFANDINIYKPDYELFEGKIDGKEKKYLYIFASTDKKMCYKFLYRKRERGTHFACSKCFYLKHSVTAVIGKDENQKEMVVLKTKNKHICEPIKFEFPKIVELKIVKSPNFQYINRKANCKIVQHLVIFDDNDRNLCYEYTRNKNSFICYPCSTKFKIHVRAKIKRNENGEELVELSVNEHKCDLQKFVSEEANILKEPDFKLEKYIWAGIEKTRILVFDKIDKSYYFVHTLKESNIYMCHPCRKLGNHASVRLCKNENGENFIEVKGEHLCSPRNKF</sequence>
<accession>A0AC34FGX7</accession>
<protein>
    <submittedName>
        <fullName evidence="2">Uncharacterized protein</fullName>
    </submittedName>
</protein>
<dbReference type="WBParaSite" id="ES5_v2.g16578.t1">
    <property type="protein sequence ID" value="ES5_v2.g16578.t1"/>
    <property type="gene ID" value="ES5_v2.g16578"/>
</dbReference>
<reference evidence="2" key="1">
    <citation type="submission" date="2022-11" db="UniProtKB">
        <authorList>
            <consortium name="WormBaseParasite"/>
        </authorList>
    </citation>
    <scope>IDENTIFICATION</scope>
</reference>
<evidence type="ECO:0000313" key="2">
    <source>
        <dbReference type="WBParaSite" id="ES5_v2.g16578.t1"/>
    </source>
</evidence>
<evidence type="ECO:0000313" key="1">
    <source>
        <dbReference type="Proteomes" id="UP000887579"/>
    </source>
</evidence>
<organism evidence="1 2">
    <name type="scientific">Panagrolaimus sp. ES5</name>
    <dbReference type="NCBI Taxonomy" id="591445"/>
    <lineage>
        <taxon>Eukaryota</taxon>
        <taxon>Metazoa</taxon>
        <taxon>Ecdysozoa</taxon>
        <taxon>Nematoda</taxon>
        <taxon>Chromadorea</taxon>
        <taxon>Rhabditida</taxon>
        <taxon>Tylenchina</taxon>
        <taxon>Panagrolaimomorpha</taxon>
        <taxon>Panagrolaimoidea</taxon>
        <taxon>Panagrolaimidae</taxon>
        <taxon>Panagrolaimus</taxon>
    </lineage>
</organism>